<dbReference type="InterPro" id="IPR015943">
    <property type="entry name" value="WD40/YVTN_repeat-like_dom_sf"/>
</dbReference>
<dbReference type="SMART" id="SM00320">
    <property type="entry name" value="WD40"/>
    <property type="match status" value="2"/>
</dbReference>
<dbReference type="Pfam" id="PF00400">
    <property type="entry name" value="WD40"/>
    <property type="match status" value="2"/>
</dbReference>
<dbReference type="Proteomes" id="UP001165283">
    <property type="component" value="Unassembled WGS sequence"/>
</dbReference>
<name>A0ABT0ZXS6_9PSEU</name>
<dbReference type="RefSeq" id="WP_252437361.1">
    <property type="nucleotide sequence ID" value="NZ_JAGSOV010000023.1"/>
</dbReference>
<proteinExistence type="predicted"/>
<evidence type="ECO:0000256" key="1">
    <source>
        <dbReference type="ARBA" id="ARBA00022574"/>
    </source>
</evidence>
<feature type="repeat" description="WD" evidence="3">
    <location>
        <begin position="34"/>
        <end position="60"/>
    </location>
</feature>
<dbReference type="PROSITE" id="PS50294">
    <property type="entry name" value="WD_REPEATS_REGION"/>
    <property type="match status" value="1"/>
</dbReference>
<dbReference type="InterPro" id="IPR036322">
    <property type="entry name" value="WD40_repeat_dom_sf"/>
</dbReference>
<evidence type="ECO:0008006" key="6">
    <source>
        <dbReference type="Google" id="ProtNLM"/>
    </source>
</evidence>
<sequence length="113" mass="12416">MIRAWDLDTGEPRFPAGLRGSGPVHTLAIGELADQQVIISGGEDNAVRVWDLRTGDALGSPLTGHTGTVQNVAFVVVRGHEAIVSSGADETVRVWDVRKRFGSYWLHRITRRR</sequence>
<protein>
    <recommendedName>
        <fullName evidence="6">WD domain-containing protein</fullName>
    </recommendedName>
</protein>
<feature type="repeat" description="WD" evidence="3">
    <location>
        <begin position="62"/>
        <end position="98"/>
    </location>
</feature>
<dbReference type="Gene3D" id="2.130.10.10">
    <property type="entry name" value="YVTN repeat-like/Quinoprotein amine dehydrogenase"/>
    <property type="match status" value="1"/>
</dbReference>
<keyword evidence="5" id="KW-1185">Reference proteome</keyword>
<organism evidence="4 5">
    <name type="scientific">Pseudonocardia humida</name>
    <dbReference type="NCBI Taxonomy" id="2800819"/>
    <lineage>
        <taxon>Bacteria</taxon>
        <taxon>Bacillati</taxon>
        <taxon>Actinomycetota</taxon>
        <taxon>Actinomycetes</taxon>
        <taxon>Pseudonocardiales</taxon>
        <taxon>Pseudonocardiaceae</taxon>
        <taxon>Pseudonocardia</taxon>
    </lineage>
</organism>
<dbReference type="PRINTS" id="PR00320">
    <property type="entry name" value="GPROTEINBRPT"/>
</dbReference>
<accession>A0ABT0ZXS6</accession>
<dbReference type="InterPro" id="IPR001680">
    <property type="entry name" value="WD40_rpt"/>
</dbReference>
<dbReference type="InterPro" id="IPR020472">
    <property type="entry name" value="WD40_PAC1"/>
</dbReference>
<evidence type="ECO:0000313" key="5">
    <source>
        <dbReference type="Proteomes" id="UP001165283"/>
    </source>
</evidence>
<comment type="caution">
    <text evidence="4">The sequence shown here is derived from an EMBL/GenBank/DDBJ whole genome shotgun (WGS) entry which is preliminary data.</text>
</comment>
<evidence type="ECO:0000313" key="4">
    <source>
        <dbReference type="EMBL" id="MCO1655511.1"/>
    </source>
</evidence>
<dbReference type="InterPro" id="IPR019775">
    <property type="entry name" value="WD40_repeat_CS"/>
</dbReference>
<dbReference type="PANTHER" id="PTHR22847:SF637">
    <property type="entry name" value="WD REPEAT DOMAIN 5B"/>
    <property type="match status" value="1"/>
</dbReference>
<keyword evidence="2" id="KW-0677">Repeat</keyword>
<gene>
    <name evidence="4" type="ORF">KDL28_10645</name>
</gene>
<keyword evidence="1 3" id="KW-0853">WD repeat</keyword>
<dbReference type="PROSITE" id="PS50082">
    <property type="entry name" value="WD_REPEATS_2"/>
    <property type="match status" value="2"/>
</dbReference>
<dbReference type="EMBL" id="JAGSOV010000023">
    <property type="protein sequence ID" value="MCO1655511.1"/>
    <property type="molecule type" value="Genomic_DNA"/>
</dbReference>
<evidence type="ECO:0000256" key="3">
    <source>
        <dbReference type="PROSITE-ProRule" id="PRU00221"/>
    </source>
</evidence>
<dbReference type="SUPFAM" id="SSF50978">
    <property type="entry name" value="WD40 repeat-like"/>
    <property type="match status" value="1"/>
</dbReference>
<reference evidence="4" key="1">
    <citation type="submission" date="2021-04" db="EMBL/GenBank/DDBJ databases">
        <title>Pseudonocardia sp. nov., isolated from sandy soil of mangrove forest.</title>
        <authorList>
            <person name="Zan Z."/>
            <person name="Huang R."/>
            <person name="Liu W."/>
        </authorList>
    </citation>
    <scope>NUCLEOTIDE SEQUENCE</scope>
    <source>
        <strain evidence="4">S2-4</strain>
    </source>
</reference>
<evidence type="ECO:0000256" key="2">
    <source>
        <dbReference type="ARBA" id="ARBA00022737"/>
    </source>
</evidence>
<dbReference type="PANTHER" id="PTHR22847">
    <property type="entry name" value="WD40 REPEAT PROTEIN"/>
    <property type="match status" value="1"/>
</dbReference>
<dbReference type="PROSITE" id="PS00678">
    <property type="entry name" value="WD_REPEATS_1"/>
    <property type="match status" value="2"/>
</dbReference>